<organism evidence="16 17">
    <name type="scientific">Pseudoroseicyclus aestuarii</name>
    <dbReference type="NCBI Taxonomy" id="1795041"/>
    <lineage>
        <taxon>Bacteria</taxon>
        <taxon>Pseudomonadati</taxon>
        <taxon>Pseudomonadota</taxon>
        <taxon>Alphaproteobacteria</taxon>
        <taxon>Rhodobacterales</taxon>
        <taxon>Paracoccaceae</taxon>
        <taxon>Pseudoroseicyclus</taxon>
    </lineage>
</organism>
<evidence type="ECO:0000256" key="1">
    <source>
        <dbReference type="ARBA" id="ARBA00003330"/>
    </source>
</evidence>
<reference evidence="16 17" key="1">
    <citation type="submission" date="2018-06" db="EMBL/GenBank/DDBJ databases">
        <title>Genomic Encyclopedia of Type Strains, Phase III (KMG-III): the genomes of soil and plant-associated and newly described type strains.</title>
        <authorList>
            <person name="Whitman W."/>
        </authorList>
    </citation>
    <scope>NUCLEOTIDE SEQUENCE [LARGE SCALE GENOMIC DNA]</scope>
    <source>
        <strain evidence="16 17">CECT 9025</strain>
    </source>
</reference>
<dbReference type="InterPro" id="IPR000866">
    <property type="entry name" value="AhpC/TSA"/>
</dbReference>
<protein>
    <recommendedName>
        <fullName evidence="3">thioredoxin-dependent peroxiredoxin</fullName>
        <ecNumber evidence="3">1.11.1.24</ecNumber>
    </recommendedName>
    <alternativeName>
        <fullName evidence="9">Thioredoxin peroxidase</fullName>
    </alternativeName>
    <alternativeName>
        <fullName evidence="11">Thioredoxin-dependent peroxiredoxin Bcp</fullName>
    </alternativeName>
</protein>
<dbReference type="Gene3D" id="3.40.30.10">
    <property type="entry name" value="Glutaredoxin"/>
    <property type="match status" value="1"/>
</dbReference>
<dbReference type="RefSeq" id="WP_110812815.1">
    <property type="nucleotide sequence ID" value="NZ_QJTE01000001.1"/>
</dbReference>
<comment type="catalytic activity">
    <reaction evidence="12">
        <text>a hydroperoxide + [thioredoxin]-dithiol = an alcohol + [thioredoxin]-disulfide + H2O</text>
        <dbReference type="Rhea" id="RHEA:62620"/>
        <dbReference type="Rhea" id="RHEA-COMP:10698"/>
        <dbReference type="Rhea" id="RHEA-COMP:10700"/>
        <dbReference type="ChEBI" id="CHEBI:15377"/>
        <dbReference type="ChEBI" id="CHEBI:29950"/>
        <dbReference type="ChEBI" id="CHEBI:30879"/>
        <dbReference type="ChEBI" id="CHEBI:35924"/>
        <dbReference type="ChEBI" id="CHEBI:50058"/>
        <dbReference type="EC" id="1.11.1.24"/>
    </reaction>
</comment>
<evidence type="ECO:0000256" key="14">
    <source>
        <dbReference type="SAM" id="MobiDB-lite"/>
    </source>
</evidence>
<evidence type="ECO:0000259" key="15">
    <source>
        <dbReference type="PROSITE" id="PS51352"/>
    </source>
</evidence>
<keyword evidence="5" id="KW-0049">Antioxidant</keyword>
<evidence type="ECO:0000256" key="8">
    <source>
        <dbReference type="ARBA" id="ARBA00023284"/>
    </source>
</evidence>
<dbReference type="PANTHER" id="PTHR42801">
    <property type="entry name" value="THIOREDOXIN-DEPENDENT PEROXIDE REDUCTASE"/>
    <property type="match status" value="1"/>
</dbReference>
<evidence type="ECO:0000256" key="12">
    <source>
        <dbReference type="ARBA" id="ARBA00049091"/>
    </source>
</evidence>
<evidence type="ECO:0000256" key="13">
    <source>
        <dbReference type="PIRSR" id="PIRSR000239-1"/>
    </source>
</evidence>
<evidence type="ECO:0000256" key="11">
    <source>
        <dbReference type="ARBA" id="ARBA00042639"/>
    </source>
</evidence>
<dbReference type="EC" id="1.11.1.24" evidence="3"/>
<gene>
    <name evidence="16" type="ORF">DFP88_101465</name>
</gene>
<comment type="function">
    <text evidence="1">Thiol-specific peroxidase that catalyzes the reduction of hydrogen peroxide and organic hydroperoxides to water and alcohols, respectively. Plays a role in cell protection against oxidative stress by detoxifying peroxides and as sensor of hydrogen peroxide-mediated signaling events.</text>
</comment>
<evidence type="ECO:0000256" key="4">
    <source>
        <dbReference type="ARBA" id="ARBA00022559"/>
    </source>
</evidence>
<comment type="subunit">
    <text evidence="2">Monomer.</text>
</comment>
<dbReference type="GO" id="GO:0045454">
    <property type="term" value="P:cell redox homeostasis"/>
    <property type="evidence" value="ECO:0007669"/>
    <property type="project" value="TreeGrafter"/>
</dbReference>
<dbReference type="OrthoDB" id="9812811at2"/>
<dbReference type="NCBIfam" id="NF006960">
    <property type="entry name" value="PRK09437.1"/>
    <property type="match status" value="1"/>
</dbReference>
<feature type="domain" description="Thioredoxin" evidence="15">
    <location>
        <begin position="8"/>
        <end position="159"/>
    </location>
</feature>
<name>A0A318SW22_9RHOB</name>
<evidence type="ECO:0000313" key="16">
    <source>
        <dbReference type="EMBL" id="PYE85793.1"/>
    </source>
</evidence>
<evidence type="ECO:0000256" key="10">
    <source>
        <dbReference type="ARBA" id="ARBA00038489"/>
    </source>
</evidence>
<dbReference type="PANTHER" id="PTHR42801:SF4">
    <property type="entry name" value="AHPC_TSA FAMILY PROTEIN"/>
    <property type="match status" value="1"/>
</dbReference>
<keyword evidence="17" id="KW-1185">Reference proteome</keyword>
<keyword evidence="4" id="KW-0575">Peroxidase</keyword>
<dbReference type="GO" id="GO:0005737">
    <property type="term" value="C:cytoplasm"/>
    <property type="evidence" value="ECO:0007669"/>
    <property type="project" value="TreeGrafter"/>
</dbReference>
<dbReference type="SUPFAM" id="SSF52833">
    <property type="entry name" value="Thioredoxin-like"/>
    <property type="match status" value="1"/>
</dbReference>
<evidence type="ECO:0000256" key="3">
    <source>
        <dbReference type="ARBA" id="ARBA00013017"/>
    </source>
</evidence>
<dbReference type="EMBL" id="QJTE01000001">
    <property type="protein sequence ID" value="PYE85793.1"/>
    <property type="molecule type" value="Genomic_DNA"/>
</dbReference>
<proteinExistence type="inferred from homology"/>
<evidence type="ECO:0000256" key="9">
    <source>
        <dbReference type="ARBA" id="ARBA00032824"/>
    </source>
</evidence>
<dbReference type="Proteomes" id="UP000248311">
    <property type="component" value="Unassembled WGS sequence"/>
</dbReference>
<feature type="active site" description="Cysteine sulfenic acid (-SOH) intermediate; for peroxidase activity" evidence="13">
    <location>
        <position position="50"/>
    </location>
</feature>
<dbReference type="InterPro" id="IPR036249">
    <property type="entry name" value="Thioredoxin-like_sf"/>
</dbReference>
<dbReference type="InterPro" id="IPR024706">
    <property type="entry name" value="Peroxiredoxin_AhpC-typ"/>
</dbReference>
<dbReference type="GO" id="GO:0008379">
    <property type="term" value="F:thioredoxin peroxidase activity"/>
    <property type="evidence" value="ECO:0007669"/>
    <property type="project" value="TreeGrafter"/>
</dbReference>
<sequence length="159" mass="17085">MPQTAETLATGDEAPDFTLPADDGGSVTLSALRGAPVVLYFYPRDDTPGCTTEAQDFTALQAEFAAAGIRVLGVSRDSVAKHGRFRDKHGLKVTLLADEEAEVCQSYGVWVEKNMYGKTSMGIERSTFLIAADGGLARIWRKVKVPGHAQEVLEAARAI</sequence>
<dbReference type="GO" id="GO:0034599">
    <property type="term" value="P:cellular response to oxidative stress"/>
    <property type="evidence" value="ECO:0007669"/>
    <property type="project" value="TreeGrafter"/>
</dbReference>
<dbReference type="InterPro" id="IPR050924">
    <property type="entry name" value="Peroxiredoxin_BCP/PrxQ"/>
</dbReference>
<dbReference type="PIRSF" id="PIRSF000239">
    <property type="entry name" value="AHPC"/>
    <property type="match status" value="1"/>
</dbReference>
<dbReference type="PROSITE" id="PS51352">
    <property type="entry name" value="THIOREDOXIN_2"/>
    <property type="match status" value="1"/>
</dbReference>
<comment type="similarity">
    <text evidence="10">Belongs to the peroxiredoxin family. BCP/PrxQ subfamily.</text>
</comment>
<evidence type="ECO:0000313" key="17">
    <source>
        <dbReference type="Proteomes" id="UP000248311"/>
    </source>
</evidence>
<evidence type="ECO:0000256" key="5">
    <source>
        <dbReference type="ARBA" id="ARBA00022862"/>
    </source>
</evidence>
<dbReference type="InterPro" id="IPR013766">
    <property type="entry name" value="Thioredoxin_domain"/>
</dbReference>
<evidence type="ECO:0000256" key="6">
    <source>
        <dbReference type="ARBA" id="ARBA00023002"/>
    </source>
</evidence>
<dbReference type="CDD" id="cd03017">
    <property type="entry name" value="PRX_BCP"/>
    <property type="match status" value="1"/>
</dbReference>
<dbReference type="Pfam" id="PF00578">
    <property type="entry name" value="AhpC-TSA"/>
    <property type="match status" value="1"/>
</dbReference>
<accession>A0A318SW22</accession>
<evidence type="ECO:0000256" key="7">
    <source>
        <dbReference type="ARBA" id="ARBA00023157"/>
    </source>
</evidence>
<keyword evidence="6" id="KW-0560">Oxidoreductase</keyword>
<dbReference type="AlphaFoldDB" id="A0A318SW22"/>
<feature type="region of interest" description="Disordered" evidence="14">
    <location>
        <begin position="1"/>
        <end position="20"/>
    </location>
</feature>
<keyword evidence="7" id="KW-1015">Disulfide bond</keyword>
<keyword evidence="8" id="KW-0676">Redox-active center</keyword>
<comment type="caution">
    <text evidence="16">The sequence shown here is derived from an EMBL/GenBank/DDBJ whole genome shotgun (WGS) entry which is preliminary data.</text>
</comment>
<dbReference type="FunFam" id="3.40.30.10:FF:000007">
    <property type="entry name" value="Thioredoxin-dependent thiol peroxidase"/>
    <property type="match status" value="1"/>
</dbReference>
<evidence type="ECO:0000256" key="2">
    <source>
        <dbReference type="ARBA" id="ARBA00011245"/>
    </source>
</evidence>